<dbReference type="Gene3D" id="2.60.120.620">
    <property type="entry name" value="q2cbj1_9rhob like domain"/>
    <property type="match status" value="1"/>
</dbReference>
<evidence type="ECO:0000313" key="11">
    <source>
        <dbReference type="EMBL" id="RAY14902.1"/>
    </source>
</evidence>
<comment type="cofactor">
    <cofactor evidence="1">
        <name>Fe(2+)</name>
        <dbReference type="ChEBI" id="CHEBI:29033"/>
    </cofactor>
</comment>
<keyword evidence="5" id="KW-0479">Metal-binding</keyword>
<sequence>MRADLYPTRDVREPALLYRRDPVVHGTTADGPLDEAELTGYDVNGFLGVDRLIEPAEVERYRAEMNRLSADPALRGDGRFVAERESGEVRSIFEVHRISEVFAELAADPRIVDRARQILGSDVYIHQSRVNYKPGFRGRDFYWHSDFETWHAEDGMPRMRALSVSIALTENFVHNGGLMIMPGSHRTFVSCLGATPPDHYKESLKDQEVGTPDPDSLTMLADKHGIELFTGPAGSATMFDCNCMHGSNGNITPFPRSNVFIVYNSVENACREPFAAPSRRPSFIAARDFTPIPRRPQ</sequence>
<reference evidence="11 12" key="1">
    <citation type="submission" date="2018-06" db="EMBL/GenBank/DDBJ databases">
        <title>Actinomadura craniellae sp. nov. isolated from marine sponge Craniella sp.</title>
        <authorList>
            <person name="Li L."/>
            <person name="Xu Q.H."/>
            <person name="Lin H.W."/>
            <person name="Lu Y.H."/>
        </authorList>
    </citation>
    <scope>NUCLEOTIDE SEQUENCE [LARGE SCALE GENOMIC DNA]</scope>
    <source>
        <strain evidence="11 12">LHW63021</strain>
    </source>
</reference>
<dbReference type="RefSeq" id="WP_111867399.1">
    <property type="nucleotide sequence ID" value="NZ_QLYX01000005.1"/>
</dbReference>
<dbReference type="FunFam" id="2.60.120.620:FF:000016">
    <property type="entry name" value="Ectoine hydroxylase"/>
    <property type="match status" value="1"/>
</dbReference>
<evidence type="ECO:0000256" key="9">
    <source>
        <dbReference type="ARBA" id="ARBA00049228"/>
    </source>
</evidence>
<gene>
    <name evidence="11" type="primary">thpD</name>
    <name evidence="11" type="ORF">DPM19_14450</name>
</gene>
<comment type="similarity">
    <text evidence="3">Belongs to the PhyH family. EctD subfamily.</text>
</comment>
<evidence type="ECO:0000256" key="3">
    <source>
        <dbReference type="ARBA" id="ARBA00007851"/>
    </source>
</evidence>
<evidence type="ECO:0000256" key="1">
    <source>
        <dbReference type="ARBA" id="ARBA00001954"/>
    </source>
</evidence>
<dbReference type="AlphaFoldDB" id="A0A365H7C1"/>
<dbReference type="NCBIfam" id="TIGR02408">
    <property type="entry name" value="ectoine_ThpD"/>
    <property type="match status" value="1"/>
</dbReference>
<comment type="caution">
    <text evidence="11">The sequence shown here is derived from an EMBL/GenBank/DDBJ whole genome shotgun (WGS) entry which is preliminary data.</text>
</comment>
<proteinExistence type="inferred from homology"/>
<dbReference type="Pfam" id="PF05721">
    <property type="entry name" value="PhyH"/>
    <property type="match status" value="1"/>
</dbReference>
<dbReference type="InterPro" id="IPR012774">
    <property type="entry name" value="EctD"/>
</dbReference>
<dbReference type="PANTHER" id="PTHR20883:SF48">
    <property type="entry name" value="ECTOINE DIOXYGENASE"/>
    <property type="match status" value="1"/>
</dbReference>
<name>A0A365H7C1_9ACTN</name>
<evidence type="ECO:0000256" key="5">
    <source>
        <dbReference type="ARBA" id="ARBA00022723"/>
    </source>
</evidence>
<accession>A0A365H7C1</accession>
<dbReference type="EMBL" id="QLYX01000005">
    <property type="protein sequence ID" value="RAY14902.1"/>
    <property type="molecule type" value="Genomic_DNA"/>
</dbReference>
<evidence type="ECO:0000256" key="2">
    <source>
        <dbReference type="ARBA" id="ARBA00004063"/>
    </source>
</evidence>
<keyword evidence="8" id="KW-0408">Iron</keyword>
<dbReference type="Proteomes" id="UP000251891">
    <property type="component" value="Unassembled WGS sequence"/>
</dbReference>
<keyword evidence="12" id="KW-1185">Reference proteome</keyword>
<dbReference type="InterPro" id="IPR008775">
    <property type="entry name" value="Phytyl_CoA_dOase-like"/>
</dbReference>
<evidence type="ECO:0000313" key="12">
    <source>
        <dbReference type="Proteomes" id="UP000251891"/>
    </source>
</evidence>
<evidence type="ECO:0000256" key="4">
    <source>
        <dbReference type="ARBA" id="ARBA00011738"/>
    </source>
</evidence>
<protein>
    <recommendedName>
        <fullName evidence="10">Ectoine hydroxylase</fullName>
        <ecNumber evidence="10">1.14.11.55</ecNumber>
    </recommendedName>
</protein>
<dbReference type="SUPFAM" id="SSF51197">
    <property type="entry name" value="Clavaminate synthase-like"/>
    <property type="match status" value="1"/>
</dbReference>
<evidence type="ECO:0000256" key="6">
    <source>
        <dbReference type="ARBA" id="ARBA00022964"/>
    </source>
</evidence>
<evidence type="ECO:0000256" key="8">
    <source>
        <dbReference type="ARBA" id="ARBA00023004"/>
    </source>
</evidence>
<dbReference type="EC" id="1.14.11.55" evidence="10"/>
<dbReference type="GO" id="GO:0005506">
    <property type="term" value="F:iron ion binding"/>
    <property type="evidence" value="ECO:0007669"/>
    <property type="project" value="UniProtKB-ARBA"/>
</dbReference>
<evidence type="ECO:0000256" key="7">
    <source>
        <dbReference type="ARBA" id="ARBA00023002"/>
    </source>
</evidence>
<dbReference type="OrthoDB" id="2573519at2"/>
<comment type="function">
    <text evidence="2">Involved in the biosynthesis of 5-hydroxyectoine, called compatible solute, which helps organisms to survive extreme osmotic stress by acting as a highly soluble organic osmolyte. Catalyzes the 2-oxoglutarate-dependent selective hydroxylation of L-ectoine to yield (4S,5S)-5-hydroxyectoine.</text>
</comment>
<organism evidence="11 12">
    <name type="scientific">Actinomadura craniellae</name>
    <dbReference type="NCBI Taxonomy" id="2231787"/>
    <lineage>
        <taxon>Bacteria</taxon>
        <taxon>Bacillati</taxon>
        <taxon>Actinomycetota</taxon>
        <taxon>Actinomycetes</taxon>
        <taxon>Streptosporangiales</taxon>
        <taxon>Thermomonosporaceae</taxon>
        <taxon>Actinomadura</taxon>
    </lineage>
</organism>
<evidence type="ECO:0000256" key="10">
    <source>
        <dbReference type="NCBIfam" id="TIGR02408"/>
    </source>
</evidence>
<comment type="subunit">
    <text evidence="4">Homodimer.</text>
</comment>
<keyword evidence="6" id="KW-0223">Dioxygenase</keyword>
<comment type="catalytic activity">
    <reaction evidence="9">
        <text>L-ectoine + 2-oxoglutarate + O2 = 5-hydroxyectoine + succinate + CO2</text>
        <dbReference type="Rhea" id="RHEA:45740"/>
        <dbReference type="ChEBI" id="CHEBI:15379"/>
        <dbReference type="ChEBI" id="CHEBI:16526"/>
        <dbReference type="ChEBI" id="CHEBI:16810"/>
        <dbReference type="ChEBI" id="CHEBI:30031"/>
        <dbReference type="ChEBI" id="CHEBI:58515"/>
        <dbReference type="ChEBI" id="CHEBI:85413"/>
        <dbReference type="EC" id="1.14.11.55"/>
    </reaction>
</comment>
<dbReference type="GO" id="GO:0016706">
    <property type="term" value="F:2-oxoglutarate-dependent dioxygenase activity"/>
    <property type="evidence" value="ECO:0007669"/>
    <property type="project" value="InterPro"/>
</dbReference>
<keyword evidence="7 11" id="KW-0560">Oxidoreductase</keyword>
<dbReference type="PANTHER" id="PTHR20883">
    <property type="entry name" value="PHYTANOYL-COA DIOXYGENASE DOMAIN CONTAINING 1"/>
    <property type="match status" value="1"/>
</dbReference>